<comment type="caution">
    <text evidence="2">The sequence shown here is derived from an EMBL/GenBank/DDBJ whole genome shotgun (WGS) entry which is preliminary data.</text>
</comment>
<name>A0ABQ5JTI5_9EUKA</name>
<organism evidence="2 3">
    <name type="scientific">Aduncisulcus paluster</name>
    <dbReference type="NCBI Taxonomy" id="2918883"/>
    <lineage>
        <taxon>Eukaryota</taxon>
        <taxon>Metamonada</taxon>
        <taxon>Carpediemonas-like organisms</taxon>
        <taxon>Aduncisulcus</taxon>
    </lineage>
</organism>
<accession>A0ABQ5JTI5</accession>
<gene>
    <name evidence="2" type="ORF">ADUPG1_010953</name>
</gene>
<feature type="compositionally biased region" description="Low complexity" evidence="1">
    <location>
        <begin position="244"/>
        <end position="257"/>
    </location>
</feature>
<evidence type="ECO:0000313" key="2">
    <source>
        <dbReference type="EMBL" id="GKT16610.1"/>
    </source>
</evidence>
<sequence length="257" mass="29068">MGFSPKDIFGYVKDFTNSWSDKNPKNRLDKLKRFYDREVCFLFSFLGENTITHQNKGFGALKEYIEPKEKNGISLMFVNFIASQLPKGSEGKVKDICLSRGVNGQIYFNTTNRSTLDVQIQMNRGYHYVNIKGICAVKEAKFLYFRSLILKMVSGSKLFVANEITQFSHLPNSIRLRELTLSDIDFIKRVCGHPKYSGQIKSFGQCAHGAITQDFKIDGVKYEKPERSHRGKDRRGSKGGLFGGSSSDSSPFGGSFF</sequence>
<dbReference type="EMBL" id="BQXS01011774">
    <property type="protein sequence ID" value="GKT16610.1"/>
    <property type="molecule type" value="Genomic_DNA"/>
</dbReference>
<evidence type="ECO:0000256" key="1">
    <source>
        <dbReference type="SAM" id="MobiDB-lite"/>
    </source>
</evidence>
<feature type="region of interest" description="Disordered" evidence="1">
    <location>
        <begin position="223"/>
        <end position="257"/>
    </location>
</feature>
<protein>
    <submittedName>
        <fullName evidence="2">Uncharacterized protein</fullName>
    </submittedName>
</protein>
<reference evidence="2" key="1">
    <citation type="submission" date="2022-03" db="EMBL/GenBank/DDBJ databases">
        <title>Draft genome sequence of Aduncisulcus paluster, a free-living microaerophilic Fornicata.</title>
        <authorList>
            <person name="Yuyama I."/>
            <person name="Kume K."/>
            <person name="Tamura T."/>
            <person name="Inagaki Y."/>
            <person name="Hashimoto T."/>
        </authorList>
    </citation>
    <scope>NUCLEOTIDE SEQUENCE</scope>
    <source>
        <strain evidence="2">NY0171</strain>
    </source>
</reference>
<proteinExistence type="predicted"/>
<evidence type="ECO:0000313" key="3">
    <source>
        <dbReference type="Proteomes" id="UP001057375"/>
    </source>
</evidence>
<dbReference type="Proteomes" id="UP001057375">
    <property type="component" value="Unassembled WGS sequence"/>
</dbReference>
<keyword evidence="3" id="KW-1185">Reference proteome</keyword>